<comment type="caution">
    <text evidence="4">The sequence shown here is derived from an EMBL/GenBank/DDBJ whole genome shotgun (WGS) entry which is preliminary data.</text>
</comment>
<dbReference type="InterPro" id="IPR036195">
    <property type="entry name" value="AbfB_ABD_sf"/>
</dbReference>
<name>K0T1J2_THAOC</name>
<dbReference type="GO" id="GO:0046556">
    <property type="term" value="F:alpha-L-arabinofuranosidase activity"/>
    <property type="evidence" value="ECO:0007669"/>
    <property type="project" value="InterPro"/>
</dbReference>
<sequence>MDADDDADEVRNNSVDSDQEPHAEGAKNSGEVCGSDSSRPDAPTKTEVRGQRKVDDVLDQLTKSEVATMIDLAASRRASRRFSGRLRDKMSKSMISRRGESGNSEVEAVESNRPSQFSDSESLAQVNRTPRLSSAESSSGLDMSDSRTGQTLSSARRQSSTSVEKAAAETPTVEAYVVVEDDDVERQQQRQDAIVDAPVEPVFAASIVERKPWHRKTKNVLLVVGCVVVVALAGTIGALARPRSRVDAAVSNIGEGSEVNGTSYNSFSTEKDDLVATVQPSVTEAVFISEGSREYWTVGSDGSVRVDLEGATAFRVTSPGLSGGGDKSVSFEIIGRPGYYLRHSSASIISNRDDGSESFRRDATFINRRALTETEGYVSFESTNTPLAFIRRDKNARLRLSIDDGSTRFAKQASFQGISPILLTQPAGNTSAPTLEPSCHTGLLTTNNPSVPVTEIVTSSDSRPDTMAPSIIVSTTPSLSEVRRFPLPSNSHQTHLIEQIPSKSPHSVAPSSHPVTLSSISRYSMVGEGRCLDTNRQAFDNIGRFGLWNVNDSLSVKKNACEEFCRKVQSQPGHVGLAVNIVSERCGETSQVADYLAMIVLTLFS</sequence>
<evidence type="ECO:0000313" key="5">
    <source>
        <dbReference type="Proteomes" id="UP000266841"/>
    </source>
</evidence>
<keyword evidence="2" id="KW-0812">Transmembrane</keyword>
<keyword evidence="5" id="KW-1185">Reference proteome</keyword>
<feature type="region of interest" description="Disordered" evidence="1">
    <location>
        <begin position="80"/>
        <end position="170"/>
    </location>
</feature>
<reference evidence="4 5" key="1">
    <citation type="journal article" date="2012" name="Genome Biol.">
        <title>Genome and low-iron response of an oceanic diatom adapted to chronic iron limitation.</title>
        <authorList>
            <person name="Lommer M."/>
            <person name="Specht M."/>
            <person name="Roy A.S."/>
            <person name="Kraemer L."/>
            <person name="Andreson R."/>
            <person name="Gutowska M.A."/>
            <person name="Wolf J."/>
            <person name="Bergner S.V."/>
            <person name="Schilhabel M.B."/>
            <person name="Klostermeier U.C."/>
            <person name="Beiko R.G."/>
            <person name="Rosenstiel P."/>
            <person name="Hippler M."/>
            <person name="Laroche J."/>
        </authorList>
    </citation>
    <scope>NUCLEOTIDE SEQUENCE [LARGE SCALE GENOMIC DNA]</scope>
    <source>
        <strain evidence="4 5">CCMP1005</strain>
    </source>
</reference>
<evidence type="ECO:0000256" key="2">
    <source>
        <dbReference type="SAM" id="Phobius"/>
    </source>
</evidence>
<evidence type="ECO:0000256" key="1">
    <source>
        <dbReference type="SAM" id="MobiDB-lite"/>
    </source>
</evidence>
<proteinExistence type="predicted"/>
<dbReference type="SUPFAM" id="SSF110221">
    <property type="entry name" value="AbfB domain"/>
    <property type="match status" value="1"/>
</dbReference>
<dbReference type="CDD" id="cd23265">
    <property type="entry name" value="beta-trefoil_ABD_ABFB-like"/>
    <property type="match status" value="1"/>
</dbReference>
<feature type="transmembrane region" description="Helical" evidence="2">
    <location>
        <begin position="220"/>
        <end position="240"/>
    </location>
</feature>
<dbReference type="AlphaFoldDB" id="K0T1J2"/>
<dbReference type="GO" id="GO:0046373">
    <property type="term" value="P:L-arabinose metabolic process"/>
    <property type="evidence" value="ECO:0007669"/>
    <property type="project" value="InterPro"/>
</dbReference>
<feature type="compositionally biased region" description="Polar residues" evidence="1">
    <location>
        <begin position="112"/>
        <end position="163"/>
    </location>
</feature>
<accession>K0T1J2</accession>
<organism evidence="4 5">
    <name type="scientific">Thalassiosira oceanica</name>
    <name type="common">Marine diatom</name>
    <dbReference type="NCBI Taxonomy" id="159749"/>
    <lineage>
        <taxon>Eukaryota</taxon>
        <taxon>Sar</taxon>
        <taxon>Stramenopiles</taxon>
        <taxon>Ochrophyta</taxon>
        <taxon>Bacillariophyta</taxon>
        <taxon>Coscinodiscophyceae</taxon>
        <taxon>Thalassiosirophycidae</taxon>
        <taxon>Thalassiosirales</taxon>
        <taxon>Thalassiosiraceae</taxon>
        <taxon>Thalassiosira</taxon>
    </lineage>
</organism>
<feature type="region of interest" description="Disordered" evidence="1">
    <location>
        <begin position="1"/>
        <end position="56"/>
    </location>
</feature>
<evidence type="ECO:0000313" key="4">
    <source>
        <dbReference type="EMBL" id="EJK71049.1"/>
    </source>
</evidence>
<keyword evidence="2" id="KW-1133">Transmembrane helix</keyword>
<dbReference type="Proteomes" id="UP000266841">
    <property type="component" value="Unassembled WGS sequence"/>
</dbReference>
<evidence type="ECO:0000259" key="3">
    <source>
        <dbReference type="Pfam" id="PF05270"/>
    </source>
</evidence>
<dbReference type="Pfam" id="PF05270">
    <property type="entry name" value="AbfB"/>
    <property type="match status" value="1"/>
</dbReference>
<dbReference type="Gene3D" id="2.80.10.50">
    <property type="match status" value="1"/>
</dbReference>
<feature type="domain" description="Alpha-L-arabinofuranosidase B arabinose-binding" evidence="3">
    <location>
        <begin position="310"/>
        <end position="416"/>
    </location>
</feature>
<gene>
    <name evidence="4" type="ORF">THAOC_07544</name>
</gene>
<dbReference type="InterPro" id="IPR007934">
    <property type="entry name" value="AbfB_ABD"/>
</dbReference>
<keyword evidence="2" id="KW-0472">Membrane</keyword>
<feature type="compositionally biased region" description="Basic and acidic residues" evidence="1">
    <location>
        <begin position="38"/>
        <end position="56"/>
    </location>
</feature>
<protein>
    <recommendedName>
        <fullName evidence="3">Alpha-L-arabinofuranosidase B arabinose-binding domain-containing protein</fullName>
    </recommendedName>
</protein>
<dbReference type="OrthoDB" id="2379530at2759"/>
<dbReference type="EMBL" id="AGNL01007716">
    <property type="protein sequence ID" value="EJK71049.1"/>
    <property type="molecule type" value="Genomic_DNA"/>
</dbReference>